<feature type="domain" description="Alpha/beta hydrolase fold-3" evidence="4">
    <location>
        <begin position="230"/>
        <end position="445"/>
    </location>
</feature>
<evidence type="ECO:0000256" key="1">
    <source>
        <dbReference type="ARBA" id="ARBA00010515"/>
    </source>
</evidence>
<name>A0A261XT82_9FUNG</name>
<sequence>MAPNVEPSLDLLMSPIPSWSKSQTTTTTTTYTLETEKRCLTEGCCVARKRRTSFTTTTTTTTTSTTPTLPLILKLAKSLLLLRRNVASFSHDVILHALGHPKRPNWDIRLALFVSFFHQMILHRHLNDIPLARKVLDTQVPGLGGGDAVKVIPAQFTVKRRALPGLLARLDSQEKGDRTVTGEWVEDKNVWERENKDLGEEVEDRTCFQLGKGHRGRVREQHQRRRAKVVLYLHGGAYIVMSAKSHRDLTWRISRQTGMRVFAINYRLAPEIPFPGALQDAVSAFLHLIDPPTRGGLGYSPKNVIIMGDSAGGNLSLATMLYLRDHGFDLPGGACLLSPWVDLSFSTASHITNTHYDYLPPPMESHDPHHPTRMYLGAEQYPHLQRHPYVSPLFAPDLTRLPPMLVQSGSAECLRDEIREMAKRLKEAKTWCEHEEYPDMVHVFQAFGFLPEAKSALENLGVWCRRVLPVIQAFATMHTPLSLMPPKDDHTSIPTPQTPSTSPRPTQTLRMSRLSHTCKPIRHSRSDTDLTRRINETLRTRTLAEDVMWSSFARGPQAERIGRHLIRYGLGSITCAEEALLIFEACRQGILHKTKRRLNETEKKQLRAGAVYVFDEKESGIRRWTDGRQWSPSRITGNFLVYKEVAQKLPSCKGKRRRYMTTAIPQGAKVLESSKGTFIYASDGMIKKTISIKLNGHFQHLVYYDYPYRPRSPQRHGPCSFQELAQLVIQSDIVTKQSFRRPIRLQRLKVQQASVPLDQDWMSLHPSANYSEENESNDSSLESSIALDDPMEHTSIKNELVHVESGDQERWAVMAREGVSTPHVSYDSDMQEESMPSTTFSLDRDQGFEQGAPYMVWTPWLYQSMTMDRESCVFGHPFLTPKYTVYPMAGVADPFQWMEGDQCHGLDIRDPFLGQDEETA</sequence>
<organism evidence="5 6">
    <name type="scientific">Bifiguratus adelaidae</name>
    <dbReference type="NCBI Taxonomy" id="1938954"/>
    <lineage>
        <taxon>Eukaryota</taxon>
        <taxon>Fungi</taxon>
        <taxon>Fungi incertae sedis</taxon>
        <taxon>Mucoromycota</taxon>
        <taxon>Mucoromycotina</taxon>
        <taxon>Endogonomycetes</taxon>
        <taxon>Endogonales</taxon>
        <taxon>Endogonales incertae sedis</taxon>
        <taxon>Bifiguratus</taxon>
    </lineage>
</organism>
<dbReference type="GO" id="GO:0016787">
    <property type="term" value="F:hydrolase activity"/>
    <property type="evidence" value="ECO:0007669"/>
    <property type="project" value="UniProtKB-KW"/>
</dbReference>
<evidence type="ECO:0000256" key="3">
    <source>
        <dbReference type="SAM" id="MobiDB-lite"/>
    </source>
</evidence>
<dbReference type="SUPFAM" id="SSF53474">
    <property type="entry name" value="alpha/beta-Hydrolases"/>
    <property type="match status" value="1"/>
</dbReference>
<evidence type="ECO:0000256" key="2">
    <source>
        <dbReference type="ARBA" id="ARBA00022801"/>
    </source>
</evidence>
<dbReference type="Proteomes" id="UP000242875">
    <property type="component" value="Unassembled WGS sequence"/>
</dbReference>
<gene>
    <name evidence="5" type="ORF">BZG36_05566</name>
</gene>
<dbReference type="Gene3D" id="3.40.50.1820">
    <property type="entry name" value="alpha/beta hydrolase"/>
    <property type="match status" value="1"/>
</dbReference>
<keyword evidence="2" id="KW-0378">Hydrolase</keyword>
<dbReference type="InterPro" id="IPR002168">
    <property type="entry name" value="Lipase_GDXG_HIS_AS"/>
</dbReference>
<dbReference type="EMBL" id="MVBO01000356">
    <property type="protein sequence ID" value="OZJ01454.1"/>
    <property type="molecule type" value="Genomic_DNA"/>
</dbReference>
<dbReference type="PROSITE" id="PS01173">
    <property type="entry name" value="LIPASE_GDXG_HIS"/>
    <property type="match status" value="1"/>
</dbReference>
<comment type="caution">
    <text evidence="5">The sequence shown here is derived from an EMBL/GenBank/DDBJ whole genome shotgun (WGS) entry which is preliminary data.</text>
</comment>
<protein>
    <recommendedName>
        <fullName evidence="4">Alpha/beta hydrolase fold-3 domain-containing protein</fullName>
    </recommendedName>
</protein>
<feature type="compositionally biased region" description="Low complexity" evidence="3">
    <location>
        <begin position="494"/>
        <end position="507"/>
    </location>
</feature>
<evidence type="ECO:0000259" key="4">
    <source>
        <dbReference type="Pfam" id="PF07859"/>
    </source>
</evidence>
<dbReference type="PANTHER" id="PTHR48081:SF26">
    <property type="entry name" value="ALPHA_BETA HYDROLASE FOLD-3 DOMAIN-CONTAINING PROTEIN"/>
    <property type="match status" value="1"/>
</dbReference>
<evidence type="ECO:0000313" key="6">
    <source>
        <dbReference type="Proteomes" id="UP000242875"/>
    </source>
</evidence>
<dbReference type="InterPro" id="IPR029058">
    <property type="entry name" value="AB_hydrolase_fold"/>
</dbReference>
<keyword evidence="6" id="KW-1185">Reference proteome</keyword>
<dbReference type="AlphaFoldDB" id="A0A261XT82"/>
<reference evidence="5 6" key="1">
    <citation type="journal article" date="2017" name="Mycologia">
        <title>Bifiguratus adelaidae, gen. et sp. nov., a new member of Mucoromycotina in endophytic and soil-dwelling habitats.</title>
        <authorList>
            <person name="Torres-Cruz T.J."/>
            <person name="Billingsley Tobias T.L."/>
            <person name="Almatruk M."/>
            <person name="Hesse C."/>
            <person name="Kuske C.R."/>
            <person name="Desiro A."/>
            <person name="Benucci G.M."/>
            <person name="Bonito G."/>
            <person name="Stajich J.E."/>
            <person name="Dunlap C."/>
            <person name="Arnold A.E."/>
            <person name="Porras-Alfaro A."/>
        </authorList>
    </citation>
    <scope>NUCLEOTIDE SEQUENCE [LARGE SCALE GENOMIC DNA]</scope>
    <source>
        <strain evidence="5 6">AZ0501</strain>
    </source>
</reference>
<accession>A0A261XT82</accession>
<dbReference type="PANTHER" id="PTHR48081">
    <property type="entry name" value="AB HYDROLASE SUPERFAMILY PROTEIN C4A8.06C"/>
    <property type="match status" value="1"/>
</dbReference>
<dbReference type="OrthoDB" id="408631at2759"/>
<feature type="region of interest" description="Disordered" evidence="3">
    <location>
        <begin position="482"/>
        <end position="507"/>
    </location>
</feature>
<dbReference type="Pfam" id="PF09729">
    <property type="entry name" value="Gti1_Pac2"/>
    <property type="match status" value="1"/>
</dbReference>
<comment type="similarity">
    <text evidence="1">Belongs to the 'GDXG' lipolytic enzyme family.</text>
</comment>
<dbReference type="Pfam" id="PF07859">
    <property type="entry name" value="Abhydrolase_3"/>
    <property type="match status" value="1"/>
</dbReference>
<dbReference type="InterPro" id="IPR013094">
    <property type="entry name" value="AB_hydrolase_3"/>
</dbReference>
<dbReference type="InterPro" id="IPR018608">
    <property type="entry name" value="Gti1/Pac2"/>
</dbReference>
<dbReference type="InterPro" id="IPR050300">
    <property type="entry name" value="GDXG_lipolytic_enzyme"/>
</dbReference>
<evidence type="ECO:0000313" key="5">
    <source>
        <dbReference type="EMBL" id="OZJ01454.1"/>
    </source>
</evidence>
<proteinExistence type="inferred from homology"/>